<comment type="similarity">
    <text evidence="2">Belongs to the amino acid-polyamine-organocation (APC) superfamily. Spore germination protein (SGP) (TC 2.A.3.9) family.</text>
</comment>
<evidence type="ECO:0000256" key="4">
    <source>
        <dbReference type="ARBA" id="ARBA00022544"/>
    </source>
</evidence>
<comment type="subcellular location">
    <subcellularLocation>
        <location evidence="1">Membrane</location>
        <topology evidence="1">Multi-pass membrane protein</topology>
    </subcellularLocation>
</comment>
<sequence>MENRSLRVGAYSLISAVCAAVFKLSILPSLVSQDAGKDAWISVTVIAALEIITLVPVVFVSFHGGLQAIKEKYGNIVYTAIIVPIIAVLMIKTLVYLAEVNSFCGSYLFYNESVENVGIVFSIAAAFIAVTGIKGISRAATIALWSIPLIFIVGLAFGEPAADFSKLLPVGVTGLKGFAGIDNGLFFTFDMAPLMLISAGENDEKLSQGTVFSVTGVIYVLIILFFAAFTAVFGGAYYLSPHALSSMGSFNVVNTEIGAVDWPAIVAWLSFALIQISLQIWAVTAALTPLGFKPKITAVVAAAVAATSGFIFKNIEKTLIFAESMVKYFTVGITVVCAVVAAILIKIKVGTVKGAEYAANI</sequence>
<evidence type="ECO:0000313" key="9">
    <source>
        <dbReference type="EMBL" id="HIU60095.1"/>
    </source>
</evidence>
<accession>A0A9D1SHF1</accession>
<dbReference type="AlphaFoldDB" id="A0A9D1SHF1"/>
<dbReference type="PANTHER" id="PTHR34975">
    <property type="entry name" value="SPORE GERMINATION PROTEIN A2"/>
    <property type="match status" value="1"/>
</dbReference>
<dbReference type="EMBL" id="DVNF01000055">
    <property type="protein sequence ID" value="HIU60095.1"/>
    <property type="molecule type" value="Genomic_DNA"/>
</dbReference>
<evidence type="ECO:0000256" key="1">
    <source>
        <dbReference type="ARBA" id="ARBA00004141"/>
    </source>
</evidence>
<dbReference type="PANTHER" id="PTHR34975:SF2">
    <property type="entry name" value="SPORE GERMINATION PROTEIN A2"/>
    <property type="match status" value="1"/>
</dbReference>
<dbReference type="GO" id="GO:0009847">
    <property type="term" value="P:spore germination"/>
    <property type="evidence" value="ECO:0007669"/>
    <property type="project" value="InterPro"/>
</dbReference>
<evidence type="ECO:0000256" key="3">
    <source>
        <dbReference type="ARBA" id="ARBA00022448"/>
    </source>
</evidence>
<evidence type="ECO:0008006" key="11">
    <source>
        <dbReference type="Google" id="ProtNLM"/>
    </source>
</evidence>
<feature type="transmembrane region" description="Helical" evidence="8">
    <location>
        <begin position="296"/>
        <end position="313"/>
    </location>
</feature>
<feature type="transmembrane region" description="Helical" evidence="8">
    <location>
        <begin position="259"/>
        <end position="284"/>
    </location>
</feature>
<feature type="transmembrane region" description="Helical" evidence="8">
    <location>
        <begin position="39"/>
        <end position="64"/>
    </location>
</feature>
<dbReference type="GO" id="GO:0016020">
    <property type="term" value="C:membrane"/>
    <property type="evidence" value="ECO:0007669"/>
    <property type="project" value="UniProtKB-SubCell"/>
</dbReference>
<gene>
    <name evidence="9" type="ORF">IAB05_01745</name>
</gene>
<feature type="transmembrane region" description="Helical" evidence="8">
    <location>
        <begin position="117"/>
        <end position="133"/>
    </location>
</feature>
<keyword evidence="5 8" id="KW-0812">Transmembrane</keyword>
<feature type="transmembrane region" description="Helical" evidence="8">
    <location>
        <begin position="140"/>
        <end position="158"/>
    </location>
</feature>
<feature type="transmembrane region" description="Helical" evidence="8">
    <location>
        <begin position="325"/>
        <end position="345"/>
    </location>
</feature>
<protein>
    <recommendedName>
        <fullName evidence="11">Spore germination protein</fullName>
    </recommendedName>
</protein>
<evidence type="ECO:0000256" key="8">
    <source>
        <dbReference type="SAM" id="Phobius"/>
    </source>
</evidence>
<evidence type="ECO:0000313" key="10">
    <source>
        <dbReference type="Proteomes" id="UP000824094"/>
    </source>
</evidence>
<name>A0A9D1SHF1_9FIRM</name>
<evidence type="ECO:0000256" key="7">
    <source>
        <dbReference type="ARBA" id="ARBA00023136"/>
    </source>
</evidence>
<comment type="caution">
    <text evidence="9">The sequence shown here is derived from an EMBL/GenBank/DDBJ whole genome shotgun (WGS) entry which is preliminary data.</text>
</comment>
<reference evidence="9" key="2">
    <citation type="journal article" date="2021" name="PeerJ">
        <title>Extensive microbial diversity within the chicken gut microbiome revealed by metagenomics and culture.</title>
        <authorList>
            <person name="Gilroy R."/>
            <person name="Ravi A."/>
            <person name="Getino M."/>
            <person name="Pursley I."/>
            <person name="Horton D.L."/>
            <person name="Alikhan N.F."/>
            <person name="Baker D."/>
            <person name="Gharbi K."/>
            <person name="Hall N."/>
            <person name="Watson M."/>
            <person name="Adriaenssens E.M."/>
            <person name="Foster-Nyarko E."/>
            <person name="Jarju S."/>
            <person name="Secka A."/>
            <person name="Antonio M."/>
            <person name="Oren A."/>
            <person name="Chaudhuri R.R."/>
            <person name="La Ragione R."/>
            <person name="Hildebrand F."/>
            <person name="Pallen M.J."/>
        </authorList>
    </citation>
    <scope>NUCLEOTIDE SEQUENCE</scope>
    <source>
        <strain evidence="9">18911</strain>
    </source>
</reference>
<evidence type="ECO:0000256" key="5">
    <source>
        <dbReference type="ARBA" id="ARBA00022692"/>
    </source>
</evidence>
<keyword evidence="4" id="KW-0309">Germination</keyword>
<evidence type="ECO:0000256" key="6">
    <source>
        <dbReference type="ARBA" id="ARBA00022989"/>
    </source>
</evidence>
<feature type="transmembrane region" description="Helical" evidence="8">
    <location>
        <begin position="76"/>
        <end position="97"/>
    </location>
</feature>
<proteinExistence type="inferred from homology"/>
<keyword evidence="3" id="KW-0813">Transport</keyword>
<feature type="transmembrane region" description="Helical" evidence="8">
    <location>
        <begin position="9"/>
        <end position="27"/>
    </location>
</feature>
<dbReference type="Proteomes" id="UP000824094">
    <property type="component" value="Unassembled WGS sequence"/>
</dbReference>
<reference evidence="9" key="1">
    <citation type="submission" date="2020-10" db="EMBL/GenBank/DDBJ databases">
        <authorList>
            <person name="Gilroy R."/>
        </authorList>
    </citation>
    <scope>NUCLEOTIDE SEQUENCE</scope>
    <source>
        <strain evidence="9">18911</strain>
    </source>
</reference>
<feature type="transmembrane region" description="Helical" evidence="8">
    <location>
        <begin position="211"/>
        <end position="239"/>
    </location>
</feature>
<keyword evidence="7 8" id="KW-0472">Membrane</keyword>
<dbReference type="InterPro" id="IPR004761">
    <property type="entry name" value="Spore_GerAB"/>
</dbReference>
<organism evidence="9 10">
    <name type="scientific">Candidatus Stercoripulliclostridium merdigallinarum</name>
    <dbReference type="NCBI Taxonomy" id="2840951"/>
    <lineage>
        <taxon>Bacteria</taxon>
        <taxon>Bacillati</taxon>
        <taxon>Bacillota</taxon>
        <taxon>Clostridia</taxon>
        <taxon>Eubacteriales</taxon>
        <taxon>Candidatus Stercoripulliclostridium</taxon>
    </lineage>
</organism>
<keyword evidence="6 8" id="KW-1133">Transmembrane helix</keyword>
<evidence type="ECO:0000256" key="2">
    <source>
        <dbReference type="ARBA" id="ARBA00007998"/>
    </source>
</evidence>